<accession>A0A933L3G3</accession>
<keyword evidence="1" id="KW-0812">Transmembrane</keyword>
<dbReference type="AlphaFoldDB" id="A0A933L3G3"/>
<dbReference type="EMBL" id="JACRAF010000030">
    <property type="protein sequence ID" value="MBI4922305.1"/>
    <property type="molecule type" value="Genomic_DNA"/>
</dbReference>
<keyword evidence="1" id="KW-0472">Membrane</keyword>
<evidence type="ECO:0000313" key="3">
    <source>
        <dbReference type="Proteomes" id="UP000782610"/>
    </source>
</evidence>
<sequence>MAHIELGHSDMKPAPLVRYEIAREHSRAKQMLVAAVVASAMIVVLAGMFLTAVQ</sequence>
<evidence type="ECO:0000256" key="1">
    <source>
        <dbReference type="SAM" id="Phobius"/>
    </source>
</evidence>
<gene>
    <name evidence="2" type="ORF">HY834_11190</name>
</gene>
<keyword evidence="1" id="KW-1133">Transmembrane helix</keyword>
<feature type="transmembrane region" description="Helical" evidence="1">
    <location>
        <begin position="31"/>
        <end position="53"/>
    </location>
</feature>
<reference evidence="2" key="1">
    <citation type="submission" date="2020-07" db="EMBL/GenBank/DDBJ databases">
        <title>Huge and variable diversity of episymbiotic CPR bacteria and DPANN archaea in groundwater ecosystems.</title>
        <authorList>
            <person name="He C.Y."/>
            <person name="Keren R."/>
            <person name="Whittaker M."/>
            <person name="Farag I.F."/>
            <person name="Doudna J."/>
            <person name="Cate J.H.D."/>
            <person name="Banfield J.F."/>
        </authorList>
    </citation>
    <scope>NUCLEOTIDE SEQUENCE</scope>
    <source>
        <strain evidence="2">NC_groundwater_1586_Pr3_B-0.1um_66_15</strain>
    </source>
</reference>
<protein>
    <submittedName>
        <fullName evidence="2">Uncharacterized protein</fullName>
    </submittedName>
</protein>
<name>A0A933L3G3_9HYPH</name>
<dbReference type="Proteomes" id="UP000782610">
    <property type="component" value="Unassembled WGS sequence"/>
</dbReference>
<evidence type="ECO:0000313" key="2">
    <source>
        <dbReference type="EMBL" id="MBI4922305.1"/>
    </source>
</evidence>
<proteinExistence type="predicted"/>
<organism evidence="2 3">
    <name type="scientific">Devosia nanyangense</name>
    <dbReference type="NCBI Taxonomy" id="1228055"/>
    <lineage>
        <taxon>Bacteria</taxon>
        <taxon>Pseudomonadati</taxon>
        <taxon>Pseudomonadota</taxon>
        <taxon>Alphaproteobacteria</taxon>
        <taxon>Hyphomicrobiales</taxon>
        <taxon>Devosiaceae</taxon>
        <taxon>Devosia</taxon>
    </lineage>
</organism>
<comment type="caution">
    <text evidence="2">The sequence shown here is derived from an EMBL/GenBank/DDBJ whole genome shotgun (WGS) entry which is preliminary data.</text>
</comment>